<evidence type="ECO:0000256" key="2">
    <source>
        <dbReference type="SAM" id="MobiDB-lite"/>
    </source>
</evidence>
<comment type="similarity">
    <text evidence="1">Belongs to the ros/MucR family.</text>
</comment>
<protein>
    <recommendedName>
        <fullName evidence="5">MucR family transcriptional regulator</fullName>
    </recommendedName>
</protein>
<dbReference type="Proteomes" id="UP000019141">
    <property type="component" value="Unassembled WGS sequence"/>
</dbReference>
<dbReference type="GO" id="GO:0003677">
    <property type="term" value="F:DNA binding"/>
    <property type="evidence" value="ECO:0007669"/>
    <property type="project" value="InterPro"/>
</dbReference>
<dbReference type="InterPro" id="IPR041920">
    <property type="entry name" value="ROS/MUCR_sf"/>
</dbReference>
<feature type="region of interest" description="Disordered" evidence="2">
    <location>
        <begin position="124"/>
        <end position="153"/>
    </location>
</feature>
<comment type="caution">
    <text evidence="3">The sequence shown here is derived from an EMBL/GenBank/DDBJ whole genome shotgun (WGS) entry which is preliminary data.</text>
</comment>
<keyword evidence="4" id="KW-1185">Reference proteome</keyword>
<organism evidence="3 4">
    <name type="scientific">Entotheonella factor</name>
    <dbReference type="NCBI Taxonomy" id="1429438"/>
    <lineage>
        <taxon>Bacteria</taxon>
        <taxon>Pseudomonadati</taxon>
        <taxon>Nitrospinota/Tectimicrobiota group</taxon>
        <taxon>Candidatus Tectimicrobiota</taxon>
        <taxon>Candidatus Entotheonellia</taxon>
        <taxon>Candidatus Entotheonellales</taxon>
        <taxon>Candidatus Entotheonellaceae</taxon>
        <taxon>Candidatus Entotheonella</taxon>
    </lineage>
</organism>
<evidence type="ECO:0000256" key="1">
    <source>
        <dbReference type="ARBA" id="ARBA00007031"/>
    </source>
</evidence>
<evidence type="ECO:0008006" key="5">
    <source>
        <dbReference type="Google" id="ProtNLM"/>
    </source>
</evidence>
<evidence type="ECO:0000313" key="4">
    <source>
        <dbReference type="Proteomes" id="UP000019141"/>
    </source>
</evidence>
<dbReference type="InterPro" id="IPR008807">
    <property type="entry name" value="ROS_MUCR"/>
</dbReference>
<proteinExistence type="inferred from homology"/>
<dbReference type="GO" id="GO:0008270">
    <property type="term" value="F:zinc ion binding"/>
    <property type="evidence" value="ECO:0007669"/>
    <property type="project" value="InterPro"/>
</dbReference>
<dbReference type="Gene3D" id="1.10.10.1550">
    <property type="entry name" value="ROS/MUCR transcriptional regulator protein"/>
    <property type="match status" value="1"/>
</dbReference>
<evidence type="ECO:0000313" key="3">
    <source>
        <dbReference type="EMBL" id="ETW95343.1"/>
    </source>
</evidence>
<dbReference type="EMBL" id="AZHW01000928">
    <property type="protein sequence ID" value="ETW95343.1"/>
    <property type="molecule type" value="Genomic_DNA"/>
</dbReference>
<feature type="compositionally biased region" description="Basic and acidic residues" evidence="2">
    <location>
        <begin position="142"/>
        <end position="153"/>
    </location>
</feature>
<name>W4LBA3_ENTF1</name>
<accession>W4LBA3</accession>
<gene>
    <name evidence="3" type="ORF">ETSY1_30995</name>
</gene>
<dbReference type="HOGENOM" id="CLU_106247_3_0_7"/>
<reference evidence="3 4" key="1">
    <citation type="journal article" date="2014" name="Nature">
        <title>An environmental bacterial taxon with a large and distinct metabolic repertoire.</title>
        <authorList>
            <person name="Wilson M.C."/>
            <person name="Mori T."/>
            <person name="Ruckert C."/>
            <person name="Uria A.R."/>
            <person name="Helf M.J."/>
            <person name="Takada K."/>
            <person name="Gernert C."/>
            <person name="Steffens U.A."/>
            <person name="Heycke N."/>
            <person name="Schmitt S."/>
            <person name="Rinke C."/>
            <person name="Helfrich E.J."/>
            <person name="Brachmann A.O."/>
            <person name="Gurgui C."/>
            <person name="Wakimoto T."/>
            <person name="Kracht M."/>
            <person name="Crusemann M."/>
            <person name="Hentschel U."/>
            <person name="Abe I."/>
            <person name="Matsunaga S."/>
            <person name="Kalinowski J."/>
            <person name="Takeyama H."/>
            <person name="Piel J."/>
        </authorList>
    </citation>
    <scope>NUCLEOTIDE SEQUENCE [LARGE SCALE GENOMIC DNA]</scope>
    <source>
        <strain evidence="4">TSY1</strain>
    </source>
</reference>
<dbReference type="GO" id="GO:0006355">
    <property type="term" value="P:regulation of DNA-templated transcription"/>
    <property type="evidence" value="ECO:0007669"/>
    <property type="project" value="InterPro"/>
</dbReference>
<sequence>MSQTLLEMAKELVTEQIRVHQLSPDDAKSLLLSTHATLLNMYQLEVPGAPAMSSDMQVEEVRKDWKRSINKNSITCLECGSSFRQLSARHLRLHDLTPSTYRAKYGIPSTQALSSRDATARRRELAQQIRPWEAAASKRASARSEVKMNGKRR</sequence>
<dbReference type="AlphaFoldDB" id="W4LBA3"/>
<dbReference type="Pfam" id="PF05443">
    <property type="entry name" value="ROS_MUCR"/>
    <property type="match status" value="1"/>
</dbReference>